<evidence type="ECO:0000256" key="1">
    <source>
        <dbReference type="SAM" id="MobiDB-lite"/>
    </source>
</evidence>
<evidence type="ECO:0000313" key="3">
    <source>
        <dbReference type="Proteomes" id="UP001231189"/>
    </source>
</evidence>
<dbReference type="Proteomes" id="UP001231189">
    <property type="component" value="Unassembled WGS sequence"/>
</dbReference>
<organism evidence="2 3">
    <name type="scientific">Lolium multiflorum</name>
    <name type="common">Italian ryegrass</name>
    <name type="synonym">Lolium perenne subsp. multiflorum</name>
    <dbReference type="NCBI Taxonomy" id="4521"/>
    <lineage>
        <taxon>Eukaryota</taxon>
        <taxon>Viridiplantae</taxon>
        <taxon>Streptophyta</taxon>
        <taxon>Embryophyta</taxon>
        <taxon>Tracheophyta</taxon>
        <taxon>Spermatophyta</taxon>
        <taxon>Magnoliopsida</taxon>
        <taxon>Liliopsida</taxon>
        <taxon>Poales</taxon>
        <taxon>Poaceae</taxon>
        <taxon>BOP clade</taxon>
        <taxon>Pooideae</taxon>
        <taxon>Poodae</taxon>
        <taxon>Poeae</taxon>
        <taxon>Poeae Chloroplast Group 2 (Poeae type)</taxon>
        <taxon>Loliodinae</taxon>
        <taxon>Loliinae</taxon>
        <taxon>Lolium</taxon>
    </lineage>
</organism>
<sequence length="226" mass="23742">MSGLWSGLTGRGTGWPGADWPWDRCHPGTIQSRLHLRPVLARRKVRFRPDGPASPAHVGSCTGDIRSNVIKEPETSSPAKNMEHIGARPPKVPPPSGFILALPAPTMGAIGSLRGRAGRRSGRGGGSGGDTISGSGGRSGGDTMPGRGGRSGGNSISSRGGKSERGRGSRHLRLRFPTTNQRELLLKDKASEKISIDLATISMTRESSTSRNNQVALTPEKDIAGI</sequence>
<evidence type="ECO:0000313" key="2">
    <source>
        <dbReference type="EMBL" id="KAK1619551.1"/>
    </source>
</evidence>
<name>A0AAD8VVL8_LOLMU</name>
<feature type="compositionally biased region" description="Gly residues" evidence="1">
    <location>
        <begin position="123"/>
        <end position="140"/>
    </location>
</feature>
<proteinExistence type="predicted"/>
<feature type="compositionally biased region" description="Polar residues" evidence="1">
    <location>
        <begin position="204"/>
        <end position="216"/>
    </location>
</feature>
<feature type="region of interest" description="Disordered" evidence="1">
    <location>
        <begin position="204"/>
        <end position="226"/>
    </location>
</feature>
<accession>A0AAD8VVL8</accession>
<protein>
    <submittedName>
        <fullName evidence="2">Uncharacterized protein</fullName>
    </submittedName>
</protein>
<reference evidence="2" key="1">
    <citation type="submission" date="2023-07" db="EMBL/GenBank/DDBJ databases">
        <title>A chromosome-level genome assembly of Lolium multiflorum.</title>
        <authorList>
            <person name="Chen Y."/>
            <person name="Copetti D."/>
            <person name="Kolliker R."/>
            <person name="Studer B."/>
        </authorList>
    </citation>
    <scope>NUCLEOTIDE SEQUENCE</scope>
    <source>
        <strain evidence="2">02402/16</strain>
        <tissue evidence="2">Leaf</tissue>
    </source>
</reference>
<dbReference type="AlphaFoldDB" id="A0AAD8VVL8"/>
<comment type="caution">
    <text evidence="2">The sequence shown here is derived from an EMBL/GenBank/DDBJ whole genome shotgun (WGS) entry which is preliminary data.</text>
</comment>
<gene>
    <name evidence="2" type="ORF">QYE76_025068</name>
</gene>
<keyword evidence="3" id="KW-1185">Reference proteome</keyword>
<dbReference type="EMBL" id="JAUUTY010000006">
    <property type="protein sequence ID" value="KAK1619551.1"/>
    <property type="molecule type" value="Genomic_DNA"/>
</dbReference>
<feature type="region of interest" description="Disordered" evidence="1">
    <location>
        <begin position="110"/>
        <end position="176"/>
    </location>
</feature>